<accession>L7L668</accession>
<gene>
    <name evidence="3" type="ORF">GOHSU_12_00300</name>
</gene>
<sequence>MLEPMPNSESPYTESAALLTSPPRPDSTEPTWFLDSDDPAIVEFAERVIADAGARTDRQKAVALFEAVRDDWRYDPYSITDQSERFRASAVLASEANWCVPKSVLLTAACRAAGIPAGVGFSDVRNHLQSEKLQALMGTDLFVYHGYSVIWLDGAWRKASPAFNRELCERFGTKMLEFDGESDALMHPYDVAGNRHMEYVRGHGSYDDLPFGQMITAIRQAYGPAVTAGVDGVVDQAFHG</sequence>
<dbReference type="STRING" id="1121927.GOHSU_12_00300"/>
<keyword evidence="4" id="KW-1185">Reference proteome</keyword>
<dbReference type="InterPro" id="IPR038765">
    <property type="entry name" value="Papain-like_cys_pep_sf"/>
</dbReference>
<dbReference type="SUPFAM" id="SSF54001">
    <property type="entry name" value="Cysteine proteinases"/>
    <property type="match status" value="1"/>
</dbReference>
<comment type="caution">
    <text evidence="3">The sequence shown here is derived from an EMBL/GenBank/DDBJ whole genome shotgun (WGS) entry which is preliminary data.</text>
</comment>
<evidence type="ECO:0000259" key="2">
    <source>
        <dbReference type="Pfam" id="PF01841"/>
    </source>
</evidence>
<organism evidence="3 4">
    <name type="scientific">Gordonia hirsuta DSM 44140 = NBRC 16056</name>
    <dbReference type="NCBI Taxonomy" id="1121927"/>
    <lineage>
        <taxon>Bacteria</taxon>
        <taxon>Bacillati</taxon>
        <taxon>Actinomycetota</taxon>
        <taxon>Actinomycetes</taxon>
        <taxon>Mycobacteriales</taxon>
        <taxon>Gordoniaceae</taxon>
        <taxon>Gordonia</taxon>
    </lineage>
</organism>
<dbReference type="InterPro" id="IPR002931">
    <property type="entry name" value="Transglutaminase-like"/>
</dbReference>
<dbReference type="Proteomes" id="UP000053405">
    <property type="component" value="Unassembled WGS sequence"/>
</dbReference>
<evidence type="ECO:0000313" key="3">
    <source>
        <dbReference type="EMBL" id="GAC56640.1"/>
    </source>
</evidence>
<evidence type="ECO:0000256" key="1">
    <source>
        <dbReference type="SAM" id="MobiDB-lite"/>
    </source>
</evidence>
<dbReference type="AlphaFoldDB" id="L7L668"/>
<dbReference type="PANTHER" id="PTHR33490">
    <property type="entry name" value="BLR5614 PROTEIN-RELATED"/>
    <property type="match status" value="1"/>
</dbReference>
<feature type="region of interest" description="Disordered" evidence="1">
    <location>
        <begin position="1"/>
        <end position="30"/>
    </location>
</feature>
<feature type="domain" description="Transglutaminase-like" evidence="2">
    <location>
        <begin position="52"/>
        <end position="159"/>
    </location>
</feature>
<dbReference type="eggNOG" id="COG1305">
    <property type="taxonomic scope" value="Bacteria"/>
</dbReference>
<name>L7L668_9ACTN</name>
<protein>
    <recommendedName>
        <fullName evidence="2">Transglutaminase-like domain-containing protein</fullName>
    </recommendedName>
</protein>
<reference evidence="3 4" key="1">
    <citation type="submission" date="2012-12" db="EMBL/GenBank/DDBJ databases">
        <title>Whole genome shotgun sequence of Gordonia hirsuta NBRC 16056.</title>
        <authorList>
            <person name="Isaki-Nakamura S."/>
            <person name="Hosoyama A."/>
            <person name="Tsuchikane K."/>
            <person name="Katsumata H."/>
            <person name="Baba S."/>
            <person name="Yamazaki S."/>
            <person name="Fujita N."/>
        </authorList>
    </citation>
    <scope>NUCLEOTIDE SEQUENCE [LARGE SCALE GENOMIC DNA]</scope>
    <source>
        <strain evidence="3 4">NBRC 16056</strain>
    </source>
</reference>
<evidence type="ECO:0000313" key="4">
    <source>
        <dbReference type="Proteomes" id="UP000053405"/>
    </source>
</evidence>
<dbReference type="Gene3D" id="3.10.620.30">
    <property type="match status" value="1"/>
</dbReference>
<dbReference type="EMBL" id="BANT01000012">
    <property type="protein sequence ID" value="GAC56640.1"/>
    <property type="molecule type" value="Genomic_DNA"/>
</dbReference>
<dbReference type="PANTHER" id="PTHR33490:SF3">
    <property type="entry name" value="CONSERVED INTEGRAL MEMBRANE PROTEIN"/>
    <property type="match status" value="1"/>
</dbReference>
<dbReference type="Pfam" id="PF01841">
    <property type="entry name" value="Transglut_core"/>
    <property type="match status" value="1"/>
</dbReference>
<proteinExistence type="predicted"/>